<organism evidence="1">
    <name type="scientific">hydrothermal vent metagenome</name>
    <dbReference type="NCBI Taxonomy" id="652676"/>
    <lineage>
        <taxon>unclassified sequences</taxon>
        <taxon>metagenomes</taxon>
        <taxon>ecological metagenomes</taxon>
    </lineage>
</organism>
<evidence type="ECO:0000313" key="1">
    <source>
        <dbReference type="EMBL" id="VAW64815.1"/>
    </source>
</evidence>
<name>A0A3B0X947_9ZZZZ</name>
<dbReference type="AlphaFoldDB" id="A0A3B0X947"/>
<proteinExistence type="predicted"/>
<reference evidence="1" key="1">
    <citation type="submission" date="2018-06" db="EMBL/GenBank/DDBJ databases">
        <authorList>
            <person name="Zhirakovskaya E."/>
        </authorList>
    </citation>
    <scope>NUCLEOTIDE SEQUENCE</scope>
</reference>
<protein>
    <submittedName>
        <fullName evidence="1">Uncharacterized protein</fullName>
    </submittedName>
</protein>
<sequence>MEENFTIEVLCLFCHSTLTADEDMEFESGDLIKCNSCGEMNDYDSVVEVAKEKAVEKVKTEVEEELSKTFNNLFK</sequence>
<gene>
    <name evidence="1" type="ORF">MNBD_GAMMA08-3</name>
</gene>
<dbReference type="EMBL" id="UOFH01000298">
    <property type="protein sequence ID" value="VAW64815.1"/>
    <property type="molecule type" value="Genomic_DNA"/>
</dbReference>
<accession>A0A3B0X947</accession>